<organism evidence="2 3">
    <name type="scientific">Labeo rohita</name>
    <name type="common">Indian major carp</name>
    <name type="synonym">Cyprinus rohita</name>
    <dbReference type="NCBI Taxonomy" id="84645"/>
    <lineage>
        <taxon>Eukaryota</taxon>
        <taxon>Metazoa</taxon>
        <taxon>Chordata</taxon>
        <taxon>Craniata</taxon>
        <taxon>Vertebrata</taxon>
        <taxon>Euteleostomi</taxon>
        <taxon>Actinopterygii</taxon>
        <taxon>Neopterygii</taxon>
        <taxon>Teleostei</taxon>
        <taxon>Ostariophysi</taxon>
        <taxon>Cypriniformes</taxon>
        <taxon>Cyprinidae</taxon>
        <taxon>Labeoninae</taxon>
        <taxon>Labeonini</taxon>
        <taxon>Labeo</taxon>
    </lineage>
</organism>
<keyword evidence="3" id="KW-1185">Reference proteome</keyword>
<dbReference type="EMBL" id="JACTAM010000013">
    <property type="protein sequence ID" value="KAI2657537.1"/>
    <property type="molecule type" value="Genomic_DNA"/>
</dbReference>
<name>A0ABQ8M5R8_LABRO</name>
<gene>
    <name evidence="2" type="ORF">H4Q32_008887</name>
</gene>
<comment type="caution">
    <text evidence="2">The sequence shown here is derived from an EMBL/GenBank/DDBJ whole genome shotgun (WGS) entry which is preliminary data.</text>
</comment>
<feature type="region of interest" description="Disordered" evidence="1">
    <location>
        <begin position="94"/>
        <end position="206"/>
    </location>
</feature>
<accession>A0ABQ8M5R8</accession>
<protein>
    <submittedName>
        <fullName evidence="2">Protein piccolo</fullName>
    </submittedName>
</protein>
<feature type="compositionally biased region" description="Polar residues" evidence="1">
    <location>
        <begin position="190"/>
        <end position="206"/>
    </location>
</feature>
<evidence type="ECO:0000256" key="1">
    <source>
        <dbReference type="SAM" id="MobiDB-lite"/>
    </source>
</evidence>
<reference evidence="2 3" key="1">
    <citation type="submission" date="2022-01" db="EMBL/GenBank/DDBJ databases">
        <title>A high-quality chromosome-level genome assembly of rohu carp, Labeo rohita.</title>
        <authorList>
            <person name="Arick M.A. II"/>
            <person name="Hsu C.-Y."/>
            <person name="Magbanua Z."/>
            <person name="Pechanova O."/>
            <person name="Grover C."/>
            <person name="Miller E."/>
            <person name="Thrash A."/>
            <person name="Ezzel L."/>
            <person name="Alam S."/>
            <person name="Benzie J."/>
            <person name="Hamilton M."/>
            <person name="Karsi A."/>
            <person name="Lawrence M.L."/>
            <person name="Peterson D.G."/>
        </authorList>
    </citation>
    <scope>NUCLEOTIDE SEQUENCE [LARGE SCALE GENOMIC DNA]</scope>
    <source>
        <strain evidence="3">BAU-BD-2019</strain>
        <tissue evidence="2">Blood</tissue>
    </source>
</reference>
<sequence>MNPAVSRLICLRQGDRSIEEYVEDFCGLCYQVDFNDVALKDFFRFGLNEPISSSLPGGKICWSLEEYIDHALLLSGSPYTVGIVDEGPRNPAVTTTPQPVHVMPAKPKPVQATSTKPKPAHAMPAAPGPAHAMPAAPGPAHAMPAAPGPAHATPGPAATPESAPRWPPPRQSLHARWPPSPNLFTRWLPFQSQSTKWPPSQSHSTK</sequence>
<proteinExistence type="predicted"/>
<feature type="compositionally biased region" description="Low complexity" evidence="1">
    <location>
        <begin position="120"/>
        <end position="160"/>
    </location>
</feature>
<evidence type="ECO:0000313" key="3">
    <source>
        <dbReference type="Proteomes" id="UP000830375"/>
    </source>
</evidence>
<dbReference type="Proteomes" id="UP000830375">
    <property type="component" value="Unassembled WGS sequence"/>
</dbReference>
<evidence type="ECO:0000313" key="2">
    <source>
        <dbReference type="EMBL" id="KAI2657537.1"/>
    </source>
</evidence>